<sequence>MRLSDSISTGSAVTLSLATLGLLAENVLARPSPEPKASWVRKGHGRKAMSNVLKGKRDVNLHRLTARNETASCSGAGAVEITAPKQNVWDQLDDSDAASVVAWLFAQEQFNLTVSEDAGPWDNTIILVEAIQPNKTDALAYIDSECTAAPTKWAKVVLDVRATDEPYYQDLMVGPVPIDNATVTYQPLTYPLTKKTEGKVRNLAADDDDALYTDWLYPISASISDITLDLWNGTGLGLDNDTLDIWGIDPLWQEDGRIVRWDTFWNYPTDEYDAETLLPLGLFFKSDVTGRDPSQWKLEGWLYNDIFYETTEEFRAAYWSEGFVKNGANVEGAWAGTDQQGEILPMDVLYPPVSVAPAGNRFSVDAEQKYVEWMDFSFYIGFSRDSGISLHDIRYKGERLIYELALNEALAHYAGNDPVQSGTAYLDSYYGFGPYAFELVSGYDCPSYSTYLNSTFYVSETVHTHINSICLFEYDADFPIQRHSNSEYVAVTKNTYFSVRSVSTVGNYDYMFTYTFFLDGSIAVEVRASGYIQSAYFAANQDYGYQIHDFLSGSMHDHVLNFKADFDILGTANTVQLMTNTPVTTTYPWSGNKTRNTMKLERKFIESEDEGRINWDTNSVTQVLVVNQDELNDYGEMRGYRVLPYTGTAHLTVQNSSNLVNAAHWAEYDVQFTRQKDTEPKSAHAYNSQDVNDPPVNFAEFFDGESLDQEDLVVWFNLGMHHVPHTGDLPNTVFTTAHSGVQFMPSNYFNLDQSRSTVNMVKIQYENGTTVAVDTFGQKQTSGTCEIDYSAQEADFWDYTGDVVVRKFPYDPNDWYYETDSIV</sequence>
<evidence type="ECO:0000313" key="14">
    <source>
        <dbReference type="Proteomes" id="UP000803844"/>
    </source>
</evidence>
<dbReference type="GO" id="GO:0005507">
    <property type="term" value="F:copper ion binding"/>
    <property type="evidence" value="ECO:0007669"/>
    <property type="project" value="InterPro"/>
</dbReference>
<dbReference type="SUPFAM" id="SSF49998">
    <property type="entry name" value="Amine oxidase catalytic domain"/>
    <property type="match status" value="1"/>
</dbReference>
<dbReference type="FunFam" id="3.10.450.40:FF:000018">
    <property type="entry name" value="Amine oxidase"/>
    <property type="match status" value="1"/>
</dbReference>
<dbReference type="PANTHER" id="PTHR10638">
    <property type="entry name" value="COPPER AMINE OXIDASE"/>
    <property type="match status" value="1"/>
</dbReference>
<dbReference type="InterPro" id="IPR000269">
    <property type="entry name" value="Cu_amine_oxidase"/>
</dbReference>
<dbReference type="SUPFAM" id="SSF54416">
    <property type="entry name" value="Amine oxidase N-terminal region"/>
    <property type="match status" value="2"/>
</dbReference>
<dbReference type="Gene3D" id="2.70.98.20">
    <property type="entry name" value="Copper amine oxidase, catalytic domain"/>
    <property type="match status" value="1"/>
</dbReference>
<feature type="active site" description="Schiff-base intermediate with substrate; via topaquinone" evidence="7">
    <location>
        <position position="508"/>
    </location>
</feature>
<evidence type="ECO:0000256" key="2">
    <source>
        <dbReference type="ARBA" id="ARBA00007983"/>
    </source>
</evidence>
<keyword evidence="4 7" id="KW-0801">TPQ</keyword>
<keyword evidence="14" id="KW-1185">Reference proteome</keyword>
<evidence type="ECO:0000259" key="11">
    <source>
        <dbReference type="Pfam" id="PF01179"/>
    </source>
</evidence>
<evidence type="ECO:0000256" key="7">
    <source>
        <dbReference type="PIRSR" id="PIRSR600269-50"/>
    </source>
</evidence>
<keyword evidence="3 9" id="KW-0479">Metal-binding</keyword>
<feature type="domain" description="Copper amine oxidase catalytic" evidence="11">
    <location>
        <begin position="354"/>
        <end position="754"/>
    </location>
</feature>
<feature type="modified residue" description="2',4',5'-topaquinone" evidence="8">
    <location>
        <position position="508"/>
    </location>
</feature>
<organism evidence="13 14">
    <name type="scientific">Cryphonectria parasitica (strain ATCC 38755 / EP155)</name>
    <dbReference type="NCBI Taxonomy" id="660469"/>
    <lineage>
        <taxon>Eukaryota</taxon>
        <taxon>Fungi</taxon>
        <taxon>Dikarya</taxon>
        <taxon>Ascomycota</taxon>
        <taxon>Pezizomycotina</taxon>
        <taxon>Sordariomycetes</taxon>
        <taxon>Sordariomycetidae</taxon>
        <taxon>Diaporthales</taxon>
        <taxon>Cryphonectriaceae</taxon>
        <taxon>Cryphonectria-Endothia species complex</taxon>
        <taxon>Cryphonectria</taxon>
    </lineage>
</organism>
<dbReference type="PANTHER" id="PTHR10638:SF20">
    <property type="entry name" value="AMINE OXIDASE"/>
    <property type="match status" value="1"/>
</dbReference>
<proteinExistence type="inferred from homology"/>
<comment type="caution">
    <text evidence="13">The sequence shown here is derived from an EMBL/GenBank/DDBJ whole genome shotgun (WGS) entry which is preliminary data.</text>
</comment>
<evidence type="ECO:0000259" key="12">
    <source>
        <dbReference type="Pfam" id="PF09248"/>
    </source>
</evidence>
<evidence type="ECO:0000256" key="3">
    <source>
        <dbReference type="ARBA" id="ARBA00022723"/>
    </source>
</evidence>
<evidence type="ECO:0000256" key="9">
    <source>
        <dbReference type="RuleBase" id="RU000672"/>
    </source>
</evidence>
<dbReference type="InterPro" id="IPR015328">
    <property type="entry name" value="DUF1965"/>
</dbReference>
<dbReference type="Pfam" id="PF09248">
    <property type="entry name" value="DUF1965"/>
    <property type="match status" value="1"/>
</dbReference>
<feature type="active site" description="Proton acceptor" evidence="7">
    <location>
        <position position="427"/>
    </location>
</feature>
<keyword evidence="6 9" id="KW-0186">Copper</keyword>
<evidence type="ECO:0000256" key="10">
    <source>
        <dbReference type="SAM" id="SignalP"/>
    </source>
</evidence>
<feature type="domain" description="DUF1965" evidence="12">
    <location>
        <begin position="275"/>
        <end position="342"/>
    </location>
</feature>
<evidence type="ECO:0000256" key="6">
    <source>
        <dbReference type="ARBA" id="ARBA00023008"/>
    </source>
</evidence>
<comment type="similarity">
    <text evidence="2 9">Belongs to the copper/topaquinone oxidase family.</text>
</comment>
<dbReference type="GO" id="GO:0005886">
    <property type="term" value="C:plasma membrane"/>
    <property type="evidence" value="ECO:0007669"/>
    <property type="project" value="TreeGrafter"/>
</dbReference>
<dbReference type="PRINTS" id="PR00766">
    <property type="entry name" value="CUDAOXIDASE"/>
</dbReference>
<dbReference type="EC" id="1.4.3.-" evidence="9"/>
<dbReference type="Proteomes" id="UP000803844">
    <property type="component" value="Unassembled WGS sequence"/>
</dbReference>
<dbReference type="InterPro" id="IPR016182">
    <property type="entry name" value="Cu_amine_oxidase_N-reg"/>
</dbReference>
<evidence type="ECO:0000313" key="13">
    <source>
        <dbReference type="EMBL" id="KAF3762732.1"/>
    </source>
</evidence>
<dbReference type="Pfam" id="PF01179">
    <property type="entry name" value="Cu_amine_oxid"/>
    <property type="match status" value="1"/>
</dbReference>
<dbReference type="AlphaFoldDB" id="A0A9P4XXR8"/>
<gene>
    <name evidence="13" type="ORF">M406DRAFT_265054</name>
</gene>
<dbReference type="RefSeq" id="XP_040773711.1">
    <property type="nucleotide sequence ID" value="XM_040917709.1"/>
</dbReference>
<keyword evidence="10" id="KW-0732">Signal</keyword>
<evidence type="ECO:0000256" key="4">
    <source>
        <dbReference type="ARBA" id="ARBA00022772"/>
    </source>
</evidence>
<reference evidence="13" key="1">
    <citation type="journal article" date="2020" name="Phytopathology">
        <title>Genome sequence of the chestnut blight fungus Cryphonectria parasitica EP155: A fundamental resource for an archetypical invasive plant pathogen.</title>
        <authorList>
            <person name="Crouch J.A."/>
            <person name="Dawe A."/>
            <person name="Aerts A."/>
            <person name="Barry K."/>
            <person name="Churchill A.C.L."/>
            <person name="Grimwood J."/>
            <person name="Hillman B."/>
            <person name="Milgroom M.G."/>
            <person name="Pangilinan J."/>
            <person name="Smith M."/>
            <person name="Salamov A."/>
            <person name="Schmutz J."/>
            <person name="Yadav J."/>
            <person name="Grigoriev I.V."/>
            <person name="Nuss D."/>
        </authorList>
    </citation>
    <scope>NUCLEOTIDE SEQUENCE</scope>
    <source>
        <strain evidence="13">EP155</strain>
    </source>
</reference>
<comment type="PTM">
    <text evidence="8 9">Topaquinone (TPQ) is generated by copper-dependent autoxidation of a specific tyrosyl residue.</text>
</comment>
<dbReference type="OrthoDB" id="3341590at2759"/>
<feature type="chain" id="PRO_5040372082" description="Amine oxidase" evidence="10">
    <location>
        <begin position="30"/>
        <end position="823"/>
    </location>
</feature>
<dbReference type="InterPro" id="IPR015798">
    <property type="entry name" value="Cu_amine_oxidase_C"/>
</dbReference>
<protein>
    <recommendedName>
        <fullName evidence="9">Amine oxidase</fullName>
        <ecNumber evidence="9">1.4.3.-</ecNumber>
    </recommendedName>
</protein>
<evidence type="ECO:0000256" key="8">
    <source>
        <dbReference type="PIRSR" id="PIRSR600269-51"/>
    </source>
</evidence>
<dbReference type="GO" id="GO:0008131">
    <property type="term" value="F:primary methylamine oxidase activity"/>
    <property type="evidence" value="ECO:0007669"/>
    <property type="project" value="InterPro"/>
</dbReference>
<name>A0A9P4XXR8_CRYP1</name>
<evidence type="ECO:0000256" key="1">
    <source>
        <dbReference type="ARBA" id="ARBA00001935"/>
    </source>
</evidence>
<comment type="cofactor">
    <cofactor evidence="1">
        <name>Cu cation</name>
        <dbReference type="ChEBI" id="CHEBI:23378"/>
    </cofactor>
</comment>
<dbReference type="InterPro" id="IPR036460">
    <property type="entry name" value="Cu_amine_oxidase_C_sf"/>
</dbReference>
<keyword evidence="5 9" id="KW-0560">Oxidoreductase</keyword>
<dbReference type="Gene3D" id="3.10.450.40">
    <property type="match status" value="2"/>
</dbReference>
<accession>A0A9P4XXR8</accession>
<dbReference type="FunFam" id="3.10.450.40:FF:000028">
    <property type="entry name" value="Amine oxidase"/>
    <property type="match status" value="1"/>
</dbReference>
<dbReference type="GO" id="GO:0009308">
    <property type="term" value="P:amine metabolic process"/>
    <property type="evidence" value="ECO:0007669"/>
    <property type="project" value="UniProtKB-UniRule"/>
</dbReference>
<dbReference type="EMBL" id="MU032350">
    <property type="protein sequence ID" value="KAF3762732.1"/>
    <property type="molecule type" value="Genomic_DNA"/>
</dbReference>
<dbReference type="GO" id="GO:0048038">
    <property type="term" value="F:quinone binding"/>
    <property type="evidence" value="ECO:0007669"/>
    <property type="project" value="InterPro"/>
</dbReference>
<comment type="cofactor">
    <cofactor evidence="9">
        <name>Cu cation</name>
        <dbReference type="ChEBI" id="CHEBI:23378"/>
    </cofactor>
    <text evidence="9">Contains 1 topaquinone per subunit.</text>
</comment>
<evidence type="ECO:0000256" key="5">
    <source>
        <dbReference type="ARBA" id="ARBA00023002"/>
    </source>
</evidence>
<feature type="signal peptide" evidence="10">
    <location>
        <begin position="1"/>
        <end position="29"/>
    </location>
</feature>
<dbReference type="FunFam" id="2.70.98.20:FF:000002">
    <property type="entry name" value="Amine oxidase"/>
    <property type="match status" value="1"/>
</dbReference>
<dbReference type="GeneID" id="63834838"/>